<dbReference type="GO" id="GO:0032259">
    <property type="term" value="P:methylation"/>
    <property type="evidence" value="ECO:0007669"/>
    <property type="project" value="UniProtKB-KW"/>
</dbReference>
<evidence type="ECO:0000313" key="3">
    <source>
        <dbReference type="Proteomes" id="UP000537131"/>
    </source>
</evidence>
<reference evidence="2 3" key="2">
    <citation type="submission" date="2020-06" db="EMBL/GenBank/DDBJ databases">
        <title>Complete Genome Sequence of Clostridium muelleri sp. nov. P21T, an Acid-Alcohol Producing Acetogen Isolated from Old Hay.</title>
        <authorList>
            <person name="Duncan K.E."/>
            <person name="Tanner R.S."/>
        </authorList>
    </citation>
    <scope>NUCLEOTIDE SEQUENCE [LARGE SCALE GENOMIC DNA]</scope>
    <source>
        <strain evidence="2 3">P21</strain>
    </source>
</reference>
<proteinExistence type="predicted"/>
<dbReference type="CDD" id="cd02440">
    <property type="entry name" value="AdoMet_MTases"/>
    <property type="match status" value="1"/>
</dbReference>
<dbReference type="GO" id="GO:0008757">
    <property type="term" value="F:S-adenosylmethionine-dependent methyltransferase activity"/>
    <property type="evidence" value="ECO:0007669"/>
    <property type="project" value="InterPro"/>
</dbReference>
<dbReference type="Pfam" id="PF08241">
    <property type="entry name" value="Methyltransf_11"/>
    <property type="match status" value="1"/>
</dbReference>
<evidence type="ECO:0000259" key="1">
    <source>
        <dbReference type="Pfam" id="PF08241"/>
    </source>
</evidence>
<dbReference type="Gene3D" id="3.40.50.150">
    <property type="entry name" value="Vaccinia Virus protein VP39"/>
    <property type="match status" value="1"/>
</dbReference>
<keyword evidence="2" id="KW-0808">Transferase</keyword>
<comment type="caution">
    <text evidence="2">The sequence shown here is derived from an EMBL/GenBank/DDBJ whole genome shotgun (WGS) entry which is preliminary data.</text>
</comment>
<gene>
    <name evidence="2" type="ORF">HBE96_12905</name>
</gene>
<name>A0A7Y0HPC0_9CLOT</name>
<organism evidence="2 3">
    <name type="scientific">Clostridium muellerianum</name>
    <dbReference type="NCBI Taxonomy" id="2716538"/>
    <lineage>
        <taxon>Bacteria</taxon>
        <taxon>Bacillati</taxon>
        <taxon>Bacillota</taxon>
        <taxon>Clostridia</taxon>
        <taxon>Eubacteriales</taxon>
        <taxon>Clostridiaceae</taxon>
        <taxon>Clostridium</taxon>
    </lineage>
</organism>
<accession>A0A7Y0HPC0</accession>
<sequence length="248" mass="29002">MELSIQNYWDNRANTYSEMINEDMNSFKKEAWCKIINNKVSDKNEVKVLDIGTGPGFFAIIMAQMGYDVTAVDCSCTMLKEARYNAELAGVKVNFIKSDGEKLNFENKSFDLIISRNVTWTLKEPEVAYKNWFQLLKEDGRLVIFDANWYLRLAKSGFDEEYEKDMKLARNMGYDCKTNKGQRNQCEEIAKNLPMTYKIRPEWDKEVLRQCGFKKIIVEKDISDKIYTEEEKVAYKTTPMFSICAYKL</sequence>
<dbReference type="SUPFAM" id="SSF53335">
    <property type="entry name" value="S-adenosyl-L-methionine-dependent methyltransferases"/>
    <property type="match status" value="1"/>
</dbReference>
<evidence type="ECO:0000313" key="2">
    <source>
        <dbReference type="EMBL" id="NMM63557.1"/>
    </source>
</evidence>
<feature type="domain" description="Methyltransferase type 11" evidence="1">
    <location>
        <begin position="49"/>
        <end position="144"/>
    </location>
</feature>
<protein>
    <submittedName>
        <fullName evidence="2">Class I SAM-dependent methyltransferase</fullName>
    </submittedName>
</protein>
<dbReference type="InterPro" id="IPR013216">
    <property type="entry name" value="Methyltransf_11"/>
</dbReference>
<dbReference type="Proteomes" id="UP000537131">
    <property type="component" value="Unassembled WGS sequence"/>
</dbReference>
<dbReference type="EMBL" id="JABBNI010000024">
    <property type="protein sequence ID" value="NMM63557.1"/>
    <property type="molecule type" value="Genomic_DNA"/>
</dbReference>
<reference evidence="2 3" key="1">
    <citation type="submission" date="2020-04" db="EMBL/GenBank/DDBJ databases">
        <authorList>
            <person name="Doyle D.A."/>
        </authorList>
    </citation>
    <scope>NUCLEOTIDE SEQUENCE [LARGE SCALE GENOMIC DNA]</scope>
    <source>
        <strain evidence="2 3">P21</strain>
    </source>
</reference>
<dbReference type="RefSeq" id="WP_169298154.1">
    <property type="nucleotide sequence ID" value="NZ_JABBNI010000024.1"/>
</dbReference>
<dbReference type="AlphaFoldDB" id="A0A7Y0HPC0"/>
<dbReference type="InterPro" id="IPR029063">
    <property type="entry name" value="SAM-dependent_MTases_sf"/>
</dbReference>
<keyword evidence="3" id="KW-1185">Reference proteome</keyword>
<dbReference type="PANTHER" id="PTHR43861">
    <property type="entry name" value="TRANS-ACONITATE 2-METHYLTRANSFERASE-RELATED"/>
    <property type="match status" value="1"/>
</dbReference>
<keyword evidence="2" id="KW-0489">Methyltransferase</keyword>